<name>A0A9W6XWS0_9STRA</name>
<proteinExistence type="predicted"/>
<dbReference type="OrthoDB" id="145683at2759"/>
<feature type="region of interest" description="Disordered" evidence="1">
    <location>
        <begin position="23"/>
        <end position="58"/>
    </location>
</feature>
<dbReference type="EMBL" id="BSXT01002094">
    <property type="protein sequence ID" value="GMF47144.1"/>
    <property type="molecule type" value="Genomic_DNA"/>
</dbReference>
<feature type="compositionally biased region" description="Basic and acidic residues" evidence="1">
    <location>
        <begin position="147"/>
        <end position="157"/>
    </location>
</feature>
<feature type="compositionally biased region" description="Polar residues" evidence="1">
    <location>
        <begin position="49"/>
        <end position="58"/>
    </location>
</feature>
<dbReference type="Proteomes" id="UP001165121">
    <property type="component" value="Unassembled WGS sequence"/>
</dbReference>
<dbReference type="AlphaFoldDB" id="A0A9W6XWS0"/>
<feature type="region of interest" description="Disordered" evidence="1">
    <location>
        <begin position="147"/>
        <end position="186"/>
    </location>
</feature>
<evidence type="ECO:0000313" key="2">
    <source>
        <dbReference type="EMBL" id="GMF47144.1"/>
    </source>
</evidence>
<organism evidence="2 3">
    <name type="scientific">Phytophthora fragariaefolia</name>
    <dbReference type="NCBI Taxonomy" id="1490495"/>
    <lineage>
        <taxon>Eukaryota</taxon>
        <taxon>Sar</taxon>
        <taxon>Stramenopiles</taxon>
        <taxon>Oomycota</taxon>
        <taxon>Peronosporomycetes</taxon>
        <taxon>Peronosporales</taxon>
        <taxon>Peronosporaceae</taxon>
        <taxon>Phytophthora</taxon>
    </lineage>
</organism>
<evidence type="ECO:0000256" key="1">
    <source>
        <dbReference type="SAM" id="MobiDB-lite"/>
    </source>
</evidence>
<comment type="caution">
    <text evidence="2">The sequence shown here is derived from an EMBL/GenBank/DDBJ whole genome shotgun (WGS) entry which is preliminary data.</text>
</comment>
<keyword evidence="3" id="KW-1185">Reference proteome</keyword>
<sequence length="186" mass="19702">MKINREAITLICTTLTSMIVTSRPRTTLSAEPRQSGRTAGLKTAAVAETSPTEGSVATPSTKALTDVVVSMDRVRHAGVLTTPPTADSSVPSLQQRFKLGSPPTETGLVPFGLPQLASPPVDADCVYAFVGESNWLKTQRRAEVKEVNTTEIGKERNGSFGGGESDERKNEEWNIGGSEGLASSVN</sequence>
<accession>A0A9W6XWS0</accession>
<protein>
    <submittedName>
        <fullName evidence="2">Unnamed protein product</fullName>
    </submittedName>
</protein>
<gene>
    <name evidence="2" type="ORF">Pfra01_001766700</name>
</gene>
<evidence type="ECO:0000313" key="3">
    <source>
        <dbReference type="Proteomes" id="UP001165121"/>
    </source>
</evidence>
<reference evidence="2" key="1">
    <citation type="submission" date="2023-04" db="EMBL/GenBank/DDBJ databases">
        <title>Phytophthora fragariaefolia NBRC 109709.</title>
        <authorList>
            <person name="Ichikawa N."/>
            <person name="Sato H."/>
            <person name="Tonouchi N."/>
        </authorList>
    </citation>
    <scope>NUCLEOTIDE SEQUENCE</scope>
    <source>
        <strain evidence="2">NBRC 109709</strain>
    </source>
</reference>